<organism evidence="3 5">
    <name type="scientific">Ardenticatena maritima</name>
    <dbReference type="NCBI Taxonomy" id="872965"/>
    <lineage>
        <taxon>Bacteria</taxon>
        <taxon>Bacillati</taxon>
        <taxon>Chloroflexota</taxon>
        <taxon>Ardenticatenia</taxon>
        <taxon>Ardenticatenales</taxon>
        <taxon>Ardenticatenaceae</taxon>
        <taxon>Ardenticatena</taxon>
    </lineage>
</organism>
<reference evidence="4 6" key="2">
    <citation type="submission" date="2015-07" db="EMBL/GenBank/DDBJ databases">
        <title>Whole genome sequence of Ardenticatena maritima DSM 23922.</title>
        <authorList>
            <person name="Hemp J."/>
            <person name="Ward L.M."/>
            <person name="Pace L.A."/>
            <person name="Fischer W.W."/>
        </authorList>
    </citation>
    <scope>NUCLEOTIDE SEQUENCE [LARGE SCALE GENOMIC DNA]</scope>
    <source>
        <strain evidence="4 6">110S</strain>
    </source>
</reference>
<dbReference type="EMBL" id="BBZA01000027">
    <property type="protein sequence ID" value="GAP62023.1"/>
    <property type="molecule type" value="Genomic_DNA"/>
</dbReference>
<dbReference type="Proteomes" id="UP000037784">
    <property type="component" value="Unassembled WGS sequence"/>
</dbReference>
<evidence type="ECO:0000259" key="2">
    <source>
        <dbReference type="Pfam" id="PF13559"/>
    </source>
</evidence>
<keyword evidence="1" id="KW-0472">Membrane</keyword>
<dbReference type="STRING" id="872965.SE16_09700"/>
<feature type="transmembrane region" description="Helical" evidence="1">
    <location>
        <begin position="41"/>
        <end position="60"/>
    </location>
</feature>
<evidence type="ECO:0000313" key="3">
    <source>
        <dbReference type="EMBL" id="GAP62023.1"/>
    </source>
</evidence>
<reference evidence="3 5" key="1">
    <citation type="journal article" date="2015" name="Genome Announc.">
        <title>Draft Genome Sequence of a Heterotrophic Facultative Anaerobic Thermophilic Bacterium, Ardenticatena maritima Strain 110ST.</title>
        <authorList>
            <person name="Kawaichi S."/>
            <person name="Yoshida T."/>
            <person name="Sako Y."/>
            <person name="Nakamura R."/>
        </authorList>
    </citation>
    <scope>NUCLEOTIDE SEQUENCE [LARGE SCALE GENOMIC DNA]</scope>
    <source>
        <strain evidence="3 5">110S</strain>
    </source>
</reference>
<gene>
    <name evidence="3" type="ORF">ARMA_0446</name>
    <name evidence="4" type="ORF">SE16_09700</name>
</gene>
<accession>A0A0M8K5C7</accession>
<dbReference type="EMBL" id="LGKN01000005">
    <property type="protein sequence ID" value="KPL87821.1"/>
    <property type="molecule type" value="Genomic_DNA"/>
</dbReference>
<evidence type="ECO:0000256" key="1">
    <source>
        <dbReference type="SAM" id="Phobius"/>
    </source>
</evidence>
<name>A0A0M8K5C7_9CHLR</name>
<feature type="transmembrane region" description="Helical" evidence="1">
    <location>
        <begin position="12"/>
        <end position="29"/>
    </location>
</feature>
<feature type="transmembrane region" description="Helical" evidence="1">
    <location>
        <begin position="111"/>
        <end position="136"/>
    </location>
</feature>
<evidence type="ECO:0000313" key="6">
    <source>
        <dbReference type="Proteomes" id="UP000050502"/>
    </source>
</evidence>
<dbReference type="AlphaFoldDB" id="A0A0M8K5C7"/>
<dbReference type="OrthoDB" id="167040at2"/>
<dbReference type="Pfam" id="PF13559">
    <property type="entry name" value="DUF4129"/>
    <property type="match status" value="1"/>
</dbReference>
<feature type="transmembrane region" description="Helical" evidence="1">
    <location>
        <begin position="254"/>
        <end position="277"/>
    </location>
</feature>
<comment type="caution">
    <text evidence="3">The sequence shown here is derived from an EMBL/GenBank/DDBJ whole genome shotgun (WGS) entry which is preliminary data.</text>
</comment>
<feature type="transmembrane region" description="Helical" evidence="1">
    <location>
        <begin position="148"/>
        <end position="164"/>
    </location>
</feature>
<dbReference type="InterPro" id="IPR025403">
    <property type="entry name" value="TgpA-like_C"/>
</dbReference>
<dbReference type="RefSeq" id="WP_054491952.1">
    <property type="nucleotide sequence ID" value="NZ_BBZA01000027.1"/>
</dbReference>
<evidence type="ECO:0000313" key="4">
    <source>
        <dbReference type="EMBL" id="KPL87821.1"/>
    </source>
</evidence>
<dbReference type="InParanoid" id="A0A0M8K5C7"/>
<protein>
    <recommendedName>
        <fullName evidence="2">Protein-glutamine gamma-glutamyltransferase-like C-terminal domain-containing protein</fullName>
    </recommendedName>
</protein>
<dbReference type="Proteomes" id="UP000050502">
    <property type="component" value="Unassembled WGS sequence"/>
</dbReference>
<feature type="transmembrane region" description="Helical" evidence="1">
    <location>
        <begin position="72"/>
        <end position="91"/>
    </location>
</feature>
<keyword evidence="5" id="KW-1185">Reference proteome</keyword>
<reference evidence="5" key="3">
    <citation type="submission" date="2015-08" db="EMBL/GenBank/DDBJ databases">
        <title>Draft Genome Sequence of a Heterotrophic Facultative Anaerobic Bacterium Ardenticatena maritima Strain 110S.</title>
        <authorList>
            <person name="Kawaichi S."/>
            <person name="Yoshida T."/>
            <person name="Sako Y."/>
            <person name="Nakamura R."/>
        </authorList>
    </citation>
    <scope>NUCLEOTIDE SEQUENCE [LARGE SCALE GENOMIC DNA]</scope>
    <source>
        <strain evidence="5">110S</strain>
    </source>
</reference>
<sequence>MRSALALRIRWELLHLCIATFEATWVYAWVEALHAPGDAHIGFGALWFYALVLFTFSRFVIAQETWTNRRQWLVLGGTAVGLALLLLQLTLFPTYGWLGLHEMYELLASPVALFLGSVSPLTSGGIAFLLVWFRLIHNYEFQFTSYRFRLGVLFLFAALLVDTYSPSVGWWVPVMYFVSGLVAIALARAEDVSAMTKGEALPFTPQWFLTLFVGVVVMFIAASFITWLFSDNGIAWLRENVPLFFVVGNKVVDLFLYLVYYIAAFTLWLLSPLLRIFQEALSDARPLMQPLPLPPTPMAEEAQPVFGNWAWLRTVWNVLRVVAPMAIMAFLFWLGFEMTQREEQTDADVYADFTTVVQEEQEEDSLLDKLMARGRRFFRWPRRAEYRTESVRDLYRNLLILGERVGHPRHPDQTPLEYWEQLRMIWPSLSEPILKLTQTYIQTRYGHEPVDDDTLEELRRVWETIRTFVTTQKAHSDSKHKISSKTLPM</sequence>
<feature type="transmembrane region" description="Helical" evidence="1">
    <location>
        <begin position="318"/>
        <end position="336"/>
    </location>
</feature>
<feature type="domain" description="Protein-glutamine gamma-glutamyltransferase-like C-terminal" evidence="2">
    <location>
        <begin position="394"/>
        <end position="463"/>
    </location>
</feature>
<feature type="transmembrane region" description="Helical" evidence="1">
    <location>
        <begin position="207"/>
        <end position="229"/>
    </location>
</feature>
<keyword evidence="1" id="KW-0812">Transmembrane</keyword>
<proteinExistence type="predicted"/>
<feature type="transmembrane region" description="Helical" evidence="1">
    <location>
        <begin position="170"/>
        <end position="187"/>
    </location>
</feature>
<evidence type="ECO:0000313" key="5">
    <source>
        <dbReference type="Proteomes" id="UP000037784"/>
    </source>
</evidence>
<keyword evidence="1" id="KW-1133">Transmembrane helix</keyword>